<dbReference type="InterPro" id="IPR039426">
    <property type="entry name" value="TonB-dep_rcpt-like"/>
</dbReference>
<keyword evidence="16" id="KW-1185">Reference proteome</keyword>
<reference evidence="16" key="1">
    <citation type="submission" date="2016-09" db="EMBL/GenBank/DDBJ databases">
        <authorList>
            <person name="Varghese N."/>
            <person name="Submissions S."/>
        </authorList>
    </citation>
    <scope>NUCLEOTIDE SEQUENCE [LARGE SCALE GENOMIC DNA]</scope>
    <source>
        <strain evidence="16">ANC 4422</strain>
    </source>
</reference>
<dbReference type="STRING" id="1219383.SAMN05421733_101110"/>
<keyword evidence="7 10" id="KW-0472">Membrane</keyword>
<comment type="subcellular location">
    <subcellularLocation>
        <location evidence="1 10">Cell outer membrane</location>
        <topology evidence="1 10">Multi-pass membrane protein</topology>
    </subcellularLocation>
</comment>
<dbReference type="Proteomes" id="UP000242501">
    <property type="component" value="Unassembled WGS sequence"/>
</dbReference>
<dbReference type="GO" id="GO:0015344">
    <property type="term" value="F:siderophore uptake transmembrane transporter activity"/>
    <property type="evidence" value="ECO:0007669"/>
    <property type="project" value="TreeGrafter"/>
</dbReference>
<dbReference type="RefSeq" id="WP_092746387.1">
    <property type="nucleotide sequence ID" value="NZ_FMYL01000001.1"/>
</dbReference>
<feature type="domain" description="TonB-dependent receptor plug" evidence="14">
    <location>
        <begin position="60"/>
        <end position="165"/>
    </location>
</feature>
<dbReference type="GO" id="GO:0038023">
    <property type="term" value="F:signaling receptor activity"/>
    <property type="evidence" value="ECO:0007669"/>
    <property type="project" value="InterPro"/>
</dbReference>
<protein>
    <submittedName>
        <fullName evidence="15">Outer-membrane receptor for ferric coprogen and ferric-rhodotorulic acid</fullName>
    </submittedName>
</protein>
<evidence type="ECO:0000256" key="6">
    <source>
        <dbReference type="ARBA" id="ARBA00023077"/>
    </source>
</evidence>
<keyword evidence="4 10" id="KW-1134">Transmembrane beta strand</keyword>
<evidence type="ECO:0000313" key="16">
    <source>
        <dbReference type="Proteomes" id="UP000242501"/>
    </source>
</evidence>
<evidence type="ECO:0000256" key="10">
    <source>
        <dbReference type="PROSITE-ProRule" id="PRU01360"/>
    </source>
</evidence>
<evidence type="ECO:0000259" key="13">
    <source>
        <dbReference type="Pfam" id="PF00593"/>
    </source>
</evidence>
<dbReference type="Pfam" id="PF07715">
    <property type="entry name" value="Plug"/>
    <property type="match status" value="1"/>
</dbReference>
<dbReference type="InterPro" id="IPR036942">
    <property type="entry name" value="Beta-barrel_TonB_sf"/>
</dbReference>
<dbReference type="CDD" id="cd01347">
    <property type="entry name" value="ligand_gated_channel"/>
    <property type="match status" value="1"/>
</dbReference>
<keyword evidence="9 10" id="KW-0998">Cell outer membrane</keyword>
<dbReference type="InterPro" id="IPR000531">
    <property type="entry name" value="Beta-barrel_TonB"/>
</dbReference>
<dbReference type="PANTHER" id="PTHR32552:SF74">
    <property type="entry name" value="HYDROXAMATE SIDEROPHORE RECEPTOR FHUE"/>
    <property type="match status" value="1"/>
</dbReference>
<dbReference type="GO" id="GO:0015891">
    <property type="term" value="P:siderophore transport"/>
    <property type="evidence" value="ECO:0007669"/>
    <property type="project" value="InterPro"/>
</dbReference>
<accession>A0A1G6GGX8</accession>
<evidence type="ECO:0000256" key="8">
    <source>
        <dbReference type="ARBA" id="ARBA00023170"/>
    </source>
</evidence>
<evidence type="ECO:0000259" key="14">
    <source>
        <dbReference type="Pfam" id="PF07715"/>
    </source>
</evidence>
<keyword evidence="6 11" id="KW-0798">TonB box</keyword>
<keyword evidence="8 15" id="KW-0675">Receptor</keyword>
<proteinExistence type="inferred from homology"/>
<evidence type="ECO:0000256" key="7">
    <source>
        <dbReference type="ARBA" id="ARBA00023136"/>
    </source>
</evidence>
<dbReference type="NCBIfam" id="TIGR01783">
    <property type="entry name" value="TonB-siderophor"/>
    <property type="match status" value="1"/>
</dbReference>
<evidence type="ECO:0000256" key="12">
    <source>
        <dbReference type="SAM" id="SignalP"/>
    </source>
</evidence>
<feature type="chain" id="PRO_5017379815" evidence="12">
    <location>
        <begin position="27"/>
        <end position="728"/>
    </location>
</feature>
<dbReference type="PROSITE" id="PS52016">
    <property type="entry name" value="TONB_DEPENDENT_REC_3"/>
    <property type="match status" value="1"/>
</dbReference>
<dbReference type="InterPro" id="IPR037066">
    <property type="entry name" value="Plug_dom_sf"/>
</dbReference>
<dbReference type="InterPro" id="IPR012910">
    <property type="entry name" value="Plug_dom"/>
</dbReference>
<organism evidence="15 16">
    <name type="scientific">Acinetobacter boissieri</name>
    <dbReference type="NCBI Taxonomy" id="1219383"/>
    <lineage>
        <taxon>Bacteria</taxon>
        <taxon>Pseudomonadati</taxon>
        <taxon>Pseudomonadota</taxon>
        <taxon>Gammaproteobacteria</taxon>
        <taxon>Moraxellales</taxon>
        <taxon>Moraxellaceae</taxon>
        <taxon>Acinetobacter</taxon>
    </lineage>
</organism>
<sequence length="728" mass="80765">MSDYPQSFLLKPLCASLFAISMHSFAAETPVSDATPLETIRAESNKSSTMKTATGLELTQKETPQSISVVTQEQIKDQSLTTVTSAMKQATGINVIRDSGRFRYQSRGFYIDQIEEDGLSSTMPGSGSNAYRTSSSFTDLDIYDHIEVVRGATGLTQAYSEPGGTLNAVRKHPTKEFQMQGYLQAGSWNNLRSVFDVSGSLNSNESVRGRFVAIGTDSDSYKNNVSKDNQTFYGVLDFDLTPATLLRIGAMYQKSHEVPDYFGIPMALGGVDSGLPASIYLGSSWSKLNFEKYNAFAELEHKFNDDWSLNAQVNSTWSKSLQNVGGLAQLGTSYAGLTSSNQKLAMNNYQYYDNSSDELTAKISLNGKYNLFNATHDVFANLNYVSTYEKSEWRRILNSTAYDVTTFNPASVAVPNWNGALNLNWFYTNYITQTAATLGTRVNLLQDVYLTLAGRYAQSITNGSTYYAITGGKTDGEYAKNREVKKNKFIPYIGLTYDLTDNTSLYASHTEIFKPQSNRDLSGQILDPIVGKNDEIGIKSELFGGLLNASLALFQIEQENRPIAATYNNISFSVPSGKVRSRGIDIEVSGKITNDLAIFAGYTYNKSKYLNTESLTYLSGSNFSKHTPEHMFKLYSQYQLPGALKKWSAGVGVTAQTDTNSLYNIYQGGYTLWNANIRYSYSQNLSFNLIGDNITNKRYYENNRVRINGGNNFLGSPASVLLRVDWTY</sequence>
<evidence type="ECO:0000256" key="3">
    <source>
        <dbReference type="ARBA" id="ARBA00022448"/>
    </source>
</evidence>
<dbReference type="Gene3D" id="2.40.170.20">
    <property type="entry name" value="TonB-dependent receptor, beta-barrel domain"/>
    <property type="match status" value="1"/>
</dbReference>
<keyword evidence="3 10" id="KW-0813">Transport</keyword>
<evidence type="ECO:0000256" key="2">
    <source>
        <dbReference type="ARBA" id="ARBA00009810"/>
    </source>
</evidence>
<dbReference type="EMBL" id="FMYL01000001">
    <property type="protein sequence ID" value="SDB81261.1"/>
    <property type="molecule type" value="Genomic_DNA"/>
</dbReference>
<feature type="domain" description="TonB-dependent receptor-like beta-barrel" evidence="13">
    <location>
        <begin position="280"/>
        <end position="694"/>
    </location>
</feature>
<evidence type="ECO:0000256" key="1">
    <source>
        <dbReference type="ARBA" id="ARBA00004571"/>
    </source>
</evidence>
<dbReference type="Pfam" id="PF00593">
    <property type="entry name" value="TonB_dep_Rec_b-barrel"/>
    <property type="match status" value="1"/>
</dbReference>
<evidence type="ECO:0000256" key="11">
    <source>
        <dbReference type="RuleBase" id="RU003357"/>
    </source>
</evidence>
<keyword evidence="5 10" id="KW-0812">Transmembrane</keyword>
<evidence type="ECO:0000256" key="9">
    <source>
        <dbReference type="ARBA" id="ARBA00023237"/>
    </source>
</evidence>
<dbReference type="Gene3D" id="2.170.130.10">
    <property type="entry name" value="TonB-dependent receptor, plug domain"/>
    <property type="match status" value="1"/>
</dbReference>
<evidence type="ECO:0000256" key="4">
    <source>
        <dbReference type="ARBA" id="ARBA00022452"/>
    </source>
</evidence>
<keyword evidence="12" id="KW-0732">Signal</keyword>
<dbReference type="SUPFAM" id="SSF56935">
    <property type="entry name" value="Porins"/>
    <property type="match status" value="1"/>
</dbReference>
<dbReference type="InterPro" id="IPR010105">
    <property type="entry name" value="TonB_sidphr_rcpt"/>
</dbReference>
<evidence type="ECO:0000313" key="15">
    <source>
        <dbReference type="EMBL" id="SDB81261.1"/>
    </source>
</evidence>
<name>A0A1G6GGX8_9GAMM</name>
<dbReference type="AlphaFoldDB" id="A0A1G6GGX8"/>
<dbReference type="PANTHER" id="PTHR32552">
    <property type="entry name" value="FERRICHROME IRON RECEPTOR-RELATED"/>
    <property type="match status" value="1"/>
</dbReference>
<evidence type="ECO:0000256" key="5">
    <source>
        <dbReference type="ARBA" id="ARBA00022692"/>
    </source>
</evidence>
<gene>
    <name evidence="15" type="ORF">SAMN05421733_101110</name>
</gene>
<dbReference type="GO" id="GO:0009279">
    <property type="term" value="C:cell outer membrane"/>
    <property type="evidence" value="ECO:0007669"/>
    <property type="project" value="UniProtKB-SubCell"/>
</dbReference>
<feature type="signal peptide" evidence="12">
    <location>
        <begin position="1"/>
        <end position="26"/>
    </location>
</feature>
<dbReference type="OrthoDB" id="8663017at2"/>
<comment type="similarity">
    <text evidence="2 10 11">Belongs to the TonB-dependent receptor family.</text>
</comment>